<feature type="region of interest" description="Disordered" evidence="1">
    <location>
        <begin position="1"/>
        <end position="40"/>
    </location>
</feature>
<dbReference type="SUPFAM" id="SSF47413">
    <property type="entry name" value="lambda repressor-like DNA-binding domains"/>
    <property type="match status" value="1"/>
</dbReference>
<evidence type="ECO:0000313" key="4">
    <source>
        <dbReference type="Proteomes" id="UP000265768"/>
    </source>
</evidence>
<proteinExistence type="predicted"/>
<evidence type="ECO:0000259" key="2">
    <source>
        <dbReference type="PROSITE" id="PS50943"/>
    </source>
</evidence>
<comment type="caution">
    <text evidence="3">The sequence shown here is derived from an EMBL/GenBank/DDBJ whole genome shotgun (WGS) entry which is preliminary data.</text>
</comment>
<dbReference type="PROSITE" id="PS50943">
    <property type="entry name" value="HTH_CROC1"/>
    <property type="match status" value="1"/>
</dbReference>
<gene>
    <name evidence="3" type="ORF">D5H75_02175</name>
</gene>
<feature type="domain" description="HTH cro/C1-type" evidence="2">
    <location>
        <begin position="100"/>
        <end position="153"/>
    </location>
</feature>
<dbReference type="Gene3D" id="1.10.260.40">
    <property type="entry name" value="lambda repressor-like DNA-binding domains"/>
    <property type="match status" value="1"/>
</dbReference>
<dbReference type="OrthoDB" id="3213425at2"/>
<evidence type="ECO:0000313" key="3">
    <source>
        <dbReference type="EMBL" id="RJL35617.1"/>
    </source>
</evidence>
<dbReference type="AlphaFoldDB" id="A0A3A4AZ14"/>
<evidence type="ECO:0000256" key="1">
    <source>
        <dbReference type="SAM" id="MobiDB-lite"/>
    </source>
</evidence>
<dbReference type="InterPro" id="IPR001387">
    <property type="entry name" value="Cro/C1-type_HTH"/>
</dbReference>
<dbReference type="InterPro" id="IPR010982">
    <property type="entry name" value="Lambda_DNA-bd_dom_sf"/>
</dbReference>
<feature type="compositionally biased region" description="Basic and acidic residues" evidence="1">
    <location>
        <begin position="26"/>
        <end position="36"/>
    </location>
</feature>
<protein>
    <submittedName>
        <fullName evidence="3">XRE family transcriptional regulator</fullName>
    </submittedName>
</protein>
<keyword evidence="4" id="KW-1185">Reference proteome</keyword>
<name>A0A3A4AZ14_9ACTN</name>
<dbReference type="Proteomes" id="UP000265768">
    <property type="component" value="Unassembled WGS sequence"/>
</dbReference>
<organism evidence="3 4">
    <name type="scientific">Bailinhaonella thermotolerans</name>
    <dbReference type="NCBI Taxonomy" id="1070861"/>
    <lineage>
        <taxon>Bacteria</taxon>
        <taxon>Bacillati</taxon>
        <taxon>Actinomycetota</taxon>
        <taxon>Actinomycetes</taxon>
        <taxon>Streptosporangiales</taxon>
        <taxon>Streptosporangiaceae</taxon>
        <taxon>Bailinhaonella</taxon>
    </lineage>
</organism>
<accession>A0A3A4AZ14</accession>
<sequence>MSPPTKGAGAACGAAGRANQRAPPSHRRDTLGRRDLSPFNGGSCRVEVRSHYIGDVQPGREAACAHPGVRMRVGRKTGMGQRPRDLDPYRSLRHYLGARLRHRRTAAGLSLSELAGRVYLSQSTLRMVELGERPLDGEAAARLDAELDTGEEFSSLLPWTGREPGEPGDGALTTDLLTLAWMVGRLGVMIDRRTLLQLATTVSASATIDVPDLGERLQRALTRPRGLSDETLTLIEDRTAGWHLIEAMLPAPVLMRGLTAHLREVTALLETCPRSPVRARLARAAGETAVLAAWASWDAGHAGQAARYFRAARTVSEETEDTLVGVCAAAYRSYMQTGPDAPVHARALLSEAREAVDGRRHPLVDAWLLAREAEEAAALGDPAATGLIRRAEAAYHTGEPQARPWVRFLNDARLRSMQLRVYALAGDETRALPLVDELAACAKACEPPRRAAVFYSEAALATARVGDHAQAVHYAERAADLAARAISRFAASHLADVENALARSSLAGARAARQRVAEARRAVDASPR</sequence>
<dbReference type="CDD" id="cd00093">
    <property type="entry name" value="HTH_XRE"/>
    <property type="match status" value="1"/>
</dbReference>
<dbReference type="Pfam" id="PF13560">
    <property type="entry name" value="HTH_31"/>
    <property type="match status" value="1"/>
</dbReference>
<dbReference type="SMART" id="SM00530">
    <property type="entry name" value="HTH_XRE"/>
    <property type="match status" value="1"/>
</dbReference>
<reference evidence="3 4" key="1">
    <citation type="submission" date="2018-09" db="EMBL/GenBank/DDBJ databases">
        <title>YIM 75507 draft genome.</title>
        <authorList>
            <person name="Tang S."/>
            <person name="Feng Y."/>
        </authorList>
    </citation>
    <scope>NUCLEOTIDE SEQUENCE [LARGE SCALE GENOMIC DNA]</scope>
    <source>
        <strain evidence="3 4">YIM 75507</strain>
    </source>
</reference>
<feature type="compositionally biased region" description="Low complexity" evidence="1">
    <location>
        <begin position="7"/>
        <end position="18"/>
    </location>
</feature>
<dbReference type="GO" id="GO:0003677">
    <property type="term" value="F:DNA binding"/>
    <property type="evidence" value="ECO:0007669"/>
    <property type="project" value="InterPro"/>
</dbReference>
<dbReference type="EMBL" id="QZEY01000001">
    <property type="protein sequence ID" value="RJL35617.1"/>
    <property type="molecule type" value="Genomic_DNA"/>
</dbReference>